<evidence type="ECO:0000256" key="1">
    <source>
        <dbReference type="SAM" id="MobiDB-lite"/>
    </source>
</evidence>
<feature type="non-terminal residue" evidence="2">
    <location>
        <position position="145"/>
    </location>
</feature>
<name>A0A0L0GF03_9EUKA</name>
<feature type="region of interest" description="Disordered" evidence="1">
    <location>
        <begin position="96"/>
        <end position="127"/>
    </location>
</feature>
<organism evidence="2 3">
    <name type="scientific">Sphaeroforma arctica JP610</name>
    <dbReference type="NCBI Taxonomy" id="667725"/>
    <lineage>
        <taxon>Eukaryota</taxon>
        <taxon>Ichthyosporea</taxon>
        <taxon>Ichthyophonida</taxon>
        <taxon>Sphaeroforma</taxon>
    </lineage>
</organism>
<protein>
    <submittedName>
        <fullName evidence="2">Uncharacterized protein</fullName>
    </submittedName>
</protein>
<gene>
    <name evidence="2" type="ORF">SARC_00305</name>
</gene>
<dbReference type="GeneID" id="25900809"/>
<proteinExistence type="predicted"/>
<keyword evidence="3" id="KW-1185">Reference proteome</keyword>
<evidence type="ECO:0000313" key="2">
    <source>
        <dbReference type="EMBL" id="KNC87605.1"/>
    </source>
</evidence>
<sequence length="145" mass="16901">MTTFSAYLVYDRRLVTLFMMSFALSSRRPALQALQSNTPTHTHTYTDMFTRGRLYTNKSMSTSASGVQKFMTMRMYSEQSRTSVCTRPIMRCMHNDAHKKDTEGMEQLPQTDIMEEDKKRQSISPKTKFSDLKVASNIYTKLRKR</sequence>
<reference evidence="2 3" key="1">
    <citation type="submission" date="2011-02" db="EMBL/GenBank/DDBJ databases">
        <title>The Genome Sequence of Sphaeroforma arctica JP610.</title>
        <authorList>
            <consortium name="The Broad Institute Genome Sequencing Platform"/>
            <person name="Russ C."/>
            <person name="Cuomo C."/>
            <person name="Young S.K."/>
            <person name="Zeng Q."/>
            <person name="Gargeya S."/>
            <person name="Alvarado L."/>
            <person name="Berlin A."/>
            <person name="Chapman S.B."/>
            <person name="Chen Z."/>
            <person name="Freedman E."/>
            <person name="Gellesch M."/>
            <person name="Goldberg J."/>
            <person name="Griggs A."/>
            <person name="Gujja S."/>
            <person name="Heilman E."/>
            <person name="Heiman D."/>
            <person name="Howarth C."/>
            <person name="Mehta T."/>
            <person name="Neiman D."/>
            <person name="Pearson M."/>
            <person name="Roberts A."/>
            <person name="Saif S."/>
            <person name="Shea T."/>
            <person name="Shenoy N."/>
            <person name="Sisk P."/>
            <person name="Stolte C."/>
            <person name="Sykes S."/>
            <person name="White J."/>
            <person name="Yandava C."/>
            <person name="Burger G."/>
            <person name="Gray M.W."/>
            <person name="Holland P.W.H."/>
            <person name="King N."/>
            <person name="Lang F.B.F."/>
            <person name="Roger A.J."/>
            <person name="Ruiz-Trillo I."/>
            <person name="Haas B."/>
            <person name="Nusbaum C."/>
            <person name="Birren B."/>
        </authorList>
    </citation>
    <scope>NUCLEOTIDE SEQUENCE [LARGE SCALE GENOMIC DNA]</scope>
    <source>
        <strain evidence="2 3">JP610</strain>
    </source>
</reference>
<dbReference type="RefSeq" id="XP_014161507.1">
    <property type="nucleotide sequence ID" value="XM_014306032.1"/>
</dbReference>
<dbReference type="Proteomes" id="UP000054560">
    <property type="component" value="Unassembled WGS sequence"/>
</dbReference>
<dbReference type="AlphaFoldDB" id="A0A0L0GF03"/>
<accession>A0A0L0GF03</accession>
<evidence type="ECO:0000313" key="3">
    <source>
        <dbReference type="Proteomes" id="UP000054560"/>
    </source>
</evidence>
<dbReference type="EMBL" id="KQ241604">
    <property type="protein sequence ID" value="KNC87605.1"/>
    <property type="molecule type" value="Genomic_DNA"/>
</dbReference>